<dbReference type="InterPro" id="IPR016181">
    <property type="entry name" value="Acyl_CoA_acyltransferase"/>
</dbReference>
<dbReference type="AlphaFoldDB" id="A0AAV9J981"/>
<keyword evidence="3" id="KW-1185">Reference proteome</keyword>
<sequence>MASNFSIREARPEDILEIMSLLLPNFEHIPVEQILGNVNTPEGRKAASERHLQAWRQHAVDYAVPCAITCVHTDPDTGNEAIIGFAEWFIYDKPRSPEQYRKIEFLLSASWVVDEGKRERVKRWMRPVTDARIKWLGGRRSATLMYMCVAKAWRRQGVSTRCVQWGLDRCKELGLPAYLEASEDGEPVYKKLGFEEVEKVVMDFDGEKGVFPAMIWWPPGTQDEDKMPACP</sequence>
<evidence type="ECO:0000259" key="1">
    <source>
        <dbReference type="PROSITE" id="PS51186"/>
    </source>
</evidence>
<protein>
    <recommendedName>
        <fullName evidence="1">N-acetyltransferase domain-containing protein</fullName>
    </recommendedName>
</protein>
<organism evidence="2 3">
    <name type="scientific">Oleoguttula mirabilis</name>
    <dbReference type="NCBI Taxonomy" id="1507867"/>
    <lineage>
        <taxon>Eukaryota</taxon>
        <taxon>Fungi</taxon>
        <taxon>Dikarya</taxon>
        <taxon>Ascomycota</taxon>
        <taxon>Pezizomycotina</taxon>
        <taxon>Dothideomycetes</taxon>
        <taxon>Dothideomycetidae</taxon>
        <taxon>Mycosphaerellales</taxon>
        <taxon>Teratosphaeriaceae</taxon>
        <taxon>Oleoguttula</taxon>
    </lineage>
</organism>
<dbReference type="SUPFAM" id="SSF55729">
    <property type="entry name" value="Acyl-CoA N-acyltransferases (Nat)"/>
    <property type="match status" value="1"/>
</dbReference>
<dbReference type="PANTHER" id="PTHR42791:SF14">
    <property type="entry name" value="N-ACETYLTRANSFERASE DOMAIN-CONTAINING PROTEIN"/>
    <property type="match status" value="1"/>
</dbReference>
<dbReference type="Pfam" id="PF13673">
    <property type="entry name" value="Acetyltransf_10"/>
    <property type="match status" value="1"/>
</dbReference>
<feature type="domain" description="N-acetyltransferase" evidence="1">
    <location>
        <begin position="83"/>
        <end position="218"/>
    </location>
</feature>
<dbReference type="PANTHER" id="PTHR42791">
    <property type="entry name" value="GNAT FAMILY ACETYLTRANSFERASE"/>
    <property type="match status" value="1"/>
</dbReference>
<dbReference type="Proteomes" id="UP001324427">
    <property type="component" value="Unassembled WGS sequence"/>
</dbReference>
<dbReference type="Gene3D" id="3.40.630.30">
    <property type="match status" value="1"/>
</dbReference>
<proteinExistence type="predicted"/>
<dbReference type="PROSITE" id="PS51186">
    <property type="entry name" value="GNAT"/>
    <property type="match status" value="1"/>
</dbReference>
<comment type="caution">
    <text evidence="2">The sequence shown here is derived from an EMBL/GenBank/DDBJ whole genome shotgun (WGS) entry which is preliminary data.</text>
</comment>
<accession>A0AAV9J981</accession>
<dbReference type="InterPro" id="IPR000182">
    <property type="entry name" value="GNAT_dom"/>
</dbReference>
<dbReference type="InterPro" id="IPR052523">
    <property type="entry name" value="Trichothecene_AcTrans"/>
</dbReference>
<gene>
    <name evidence="2" type="ORF">LTR36_007833</name>
</gene>
<dbReference type="GO" id="GO:0016747">
    <property type="term" value="F:acyltransferase activity, transferring groups other than amino-acyl groups"/>
    <property type="evidence" value="ECO:0007669"/>
    <property type="project" value="InterPro"/>
</dbReference>
<dbReference type="EMBL" id="JAVFHQ010000051">
    <property type="protein sequence ID" value="KAK4541536.1"/>
    <property type="molecule type" value="Genomic_DNA"/>
</dbReference>
<evidence type="ECO:0000313" key="3">
    <source>
        <dbReference type="Proteomes" id="UP001324427"/>
    </source>
</evidence>
<name>A0AAV9J981_9PEZI</name>
<reference evidence="2 3" key="1">
    <citation type="submission" date="2021-11" db="EMBL/GenBank/DDBJ databases">
        <title>Black yeast isolated from Biological Soil Crust.</title>
        <authorList>
            <person name="Kurbessoian T."/>
        </authorList>
    </citation>
    <scope>NUCLEOTIDE SEQUENCE [LARGE SCALE GENOMIC DNA]</scope>
    <source>
        <strain evidence="2 3">CCFEE 5522</strain>
    </source>
</reference>
<dbReference type="CDD" id="cd04301">
    <property type="entry name" value="NAT_SF"/>
    <property type="match status" value="1"/>
</dbReference>
<evidence type="ECO:0000313" key="2">
    <source>
        <dbReference type="EMBL" id="KAK4541536.1"/>
    </source>
</evidence>